<evidence type="ECO:0000256" key="1">
    <source>
        <dbReference type="SAM" id="Coils"/>
    </source>
</evidence>
<comment type="caution">
    <text evidence="2">The sequence shown here is derived from an EMBL/GenBank/DDBJ whole genome shotgun (WGS) entry which is preliminary data.</text>
</comment>
<protein>
    <submittedName>
        <fullName evidence="2">Uncharacterized protein</fullName>
    </submittedName>
</protein>
<dbReference type="AlphaFoldDB" id="A0AAW0BA21"/>
<reference evidence="2 3" key="1">
    <citation type="journal article" date="2024" name="J Genomics">
        <title>Draft genome sequencing and assembly of Favolaschia claudopus CIRM-BRFM 2984 isolated from oak limbs.</title>
        <authorList>
            <person name="Navarro D."/>
            <person name="Drula E."/>
            <person name="Chaduli D."/>
            <person name="Cazenave R."/>
            <person name="Ahrendt S."/>
            <person name="Wang J."/>
            <person name="Lipzen A."/>
            <person name="Daum C."/>
            <person name="Barry K."/>
            <person name="Grigoriev I.V."/>
            <person name="Favel A."/>
            <person name="Rosso M.N."/>
            <person name="Martin F."/>
        </authorList>
    </citation>
    <scope>NUCLEOTIDE SEQUENCE [LARGE SCALE GENOMIC DNA]</scope>
    <source>
        <strain evidence="2 3">CIRM-BRFM 2984</strain>
    </source>
</reference>
<dbReference type="EMBL" id="JAWWNJ010000036">
    <property type="protein sequence ID" value="KAK7022983.1"/>
    <property type="molecule type" value="Genomic_DNA"/>
</dbReference>
<keyword evidence="3" id="KW-1185">Reference proteome</keyword>
<evidence type="ECO:0000313" key="2">
    <source>
        <dbReference type="EMBL" id="KAK7022983.1"/>
    </source>
</evidence>
<keyword evidence="1" id="KW-0175">Coiled coil</keyword>
<evidence type="ECO:0000313" key="3">
    <source>
        <dbReference type="Proteomes" id="UP001362999"/>
    </source>
</evidence>
<sequence length="535" mass="58679">MAGPHPGLGTLSNTPSFLSAPWKSSYLRSGDGFRNKAAPSQPRIQLIPSLPKIFNHVHTLLLTRRIVDPELPESNAVRTAVREILGVSSAGPPRQNIAPGTTRFFLANVLPATVVDLLISLHEIPPIVPLVGKCPASFERLEKAYPKYHFTWLQYLSKWPEILVGVFSMFEGKEARDEYTANATRYLASVEGTLNRRKKSSLHDIIENIEQAAWLLFAILQTGQVPTTAAGLLPAFEARAKALELDISSEELRARVSNSKLNAQRMATGLVTAICVSPLVLLCPVLLNVKNRPTVDVLFWLFMHYGNHSGILAKWEVKIWTALLEVAFNGVQTIDAVMKIFCDTDMKDASQQASQLPAKNDPAYRFFELPSPSVTIYPPRAPDFQLEAMHYWPNTSGQPPWPTGISGPSVPLTALACQPQSSMAQPESASLLNLNVLTLPAKRKSSPSLGLLVVGDQTEERKRMKMHDLSRESDPCAELRAQLSRVEEERDATLAKLRAAEVACAEAVGATMKVEAELEPLKNAAAPLLALHVGT</sequence>
<organism evidence="2 3">
    <name type="scientific">Favolaschia claudopus</name>
    <dbReference type="NCBI Taxonomy" id="2862362"/>
    <lineage>
        <taxon>Eukaryota</taxon>
        <taxon>Fungi</taxon>
        <taxon>Dikarya</taxon>
        <taxon>Basidiomycota</taxon>
        <taxon>Agaricomycotina</taxon>
        <taxon>Agaricomycetes</taxon>
        <taxon>Agaricomycetidae</taxon>
        <taxon>Agaricales</taxon>
        <taxon>Marasmiineae</taxon>
        <taxon>Mycenaceae</taxon>
        <taxon>Favolaschia</taxon>
    </lineage>
</organism>
<accession>A0AAW0BA21</accession>
<dbReference type="Proteomes" id="UP001362999">
    <property type="component" value="Unassembled WGS sequence"/>
</dbReference>
<proteinExistence type="predicted"/>
<gene>
    <name evidence="2" type="ORF">R3P38DRAFT_2956828</name>
</gene>
<name>A0AAW0BA21_9AGAR</name>
<feature type="coiled-coil region" evidence="1">
    <location>
        <begin position="476"/>
        <end position="503"/>
    </location>
</feature>